<dbReference type="GO" id="GO:0008703">
    <property type="term" value="F:5-amino-6-(5-phosphoribosylamino)uracil reductase activity"/>
    <property type="evidence" value="ECO:0007669"/>
    <property type="project" value="InterPro"/>
</dbReference>
<dbReference type="GO" id="GO:0009231">
    <property type="term" value="P:riboflavin biosynthetic process"/>
    <property type="evidence" value="ECO:0007669"/>
    <property type="project" value="InterPro"/>
</dbReference>
<dbReference type="AlphaFoldDB" id="A0A7Y9DV93"/>
<organism evidence="2 3">
    <name type="scientific">Actinomycetospora corticicola</name>
    <dbReference type="NCBI Taxonomy" id="663602"/>
    <lineage>
        <taxon>Bacteria</taxon>
        <taxon>Bacillati</taxon>
        <taxon>Actinomycetota</taxon>
        <taxon>Actinomycetes</taxon>
        <taxon>Pseudonocardiales</taxon>
        <taxon>Pseudonocardiaceae</taxon>
        <taxon>Actinomycetospora</taxon>
    </lineage>
</organism>
<dbReference type="PANTHER" id="PTHR38011">
    <property type="entry name" value="DIHYDROFOLATE REDUCTASE FAMILY PROTEIN (AFU_ORTHOLOGUE AFUA_8G06820)"/>
    <property type="match status" value="1"/>
</dbReference>
<proteinExistence type="predicted"/>
<dbReference type="SUPFAM" id="SSF53597">
    <property type="entry name" value="Dihydrofolate reductase-like"/>
    <property type="match status" value="1"/>
</dbReference>
<dbReference type="InterPro" id="IPR024072">
    <property type="entry name" value="DHFR-like_dom_sf"/>
</dbReference>
<dbReference type="Proteomes" id="UP000535890">
    <property type="component" value="Unassembled WGS sequence"/>
</dbReference>
<evidence type="ECO:0000313" key="2">
    <source>
        <dbReference type="EMBL" id="NYD36168.1"/>
    </source>
</evidence>
<dbReference type="Gene3D" id="3.40.430.10">
    <property type="entry name" value="Dihydrofolate Reductase, subunit A"/>
    <property type="match status" value="1"/>
</dbReference>
<gene>
    <name evidence="2" type="ORF">BJ983_002270</name>
</gene>
<keyword evidence="3" id="KW-1185">Reference proteome</keyword>
<reference evidence="2 3" key="1">
    <citation type="submission" date="2020-07" db="EMBL/GenBank/DDBJ databases">
        <title>Sequencing the genomes of 1000 actinobacteria strains.</title>
        <authorList>
            <person name="Klenk H.-P."/>
        </authorList>
    </citation>
    <scope>NUCLEOTIDE SEQUENCE [LARGE SCALE GENOMIC DNA]</scope>
    <source>
        <strain evidence="2 3">DSM 45772</strain>
    </source>
</reference>
<feature type="domain" description="Bacterial bifunctional deaminase-reductase C-terminal" evidence="1">
    <location>
        <begin position="8"/>
        <end position="186"/>
    </location>
</feature>
<evidence type="ECO:0000313" key="3">
    <source>
        <dbReference type="Proteomes" id="UP000535890"/>
    </source>
</evidence>
<dbReference type="InterPro" id="IPR050765">
    <property type="entry name" value="Riboflavin_Biosynth_HTPR"/>
</dbReference>
<dbReference type="RefSeq" id="WP_246325566.1">
    <property type="nucleotide sequence ID" value="NZ_BAABHP010000007.1"/>
</dbReference>
<dbReference type="EMBL" id="JACCBN010000001">
    <property type="protein sequence ID" value="NYD36168.1"/>
    <property type="molecule type" value="Genomic_DNA"/>
</dbReference>
<dbReference type="Pfam" id="PF01872">
    <property type="entry name" value="RibD_C"/>
    <property type="match status" value="1"/>
</dbReference>
<comment type="caution">
    <text evidence="2">The sequence shown here is derived from an EMBL/GenBank/DDBJ whole genome shotgun (WGS) entry which is preliminary data.</text>
</comment>
<accession>A0A7Y9DV93</accession>
<sequence length="193" mass="20663">MTPEDIMHIVVTAFTSLDGVVQAPGGPDEDRDGGFAHGGWSMRYFDPEVMGAAWNDALASADAMLFGRRTWEVSGPVWSAQAGDPFADRMNAIPKYVVSRSLTDASAWANSTVLADPRRLPEGEGRLLVMGSPSVVRELVDADLVDEYRLMIEPVLLGGGKSIFPTTGNSRGLELVEATTAATGTLVCTYRKA</sequence>
<dbReference type="InterPro" id="IPR002734">
    <property type="entry name" value="RibDG_C"/>
</dbReference>
<protein>
    <submittedName>
        <fullName evidence="2">Dihydrofolate reductase</fullName>
    </submittedName>
</protein>
<name>A0A7Y9DV93_9PSEU</name>
<dbReference type="PANTHER" id="PTHR38011:SF2">
    <property type="entry name" value="BIFUNCTIONAL DEAMINASE-REDUCTASE DOMAIN PROTEIN"/>
    <property type="match status" value="1"/>
</dbReference>
<evidence type="ECO:0000259" key="1">
    <source>
        <dbReference type="Pfam" id="PF01872"/>
    </source>
</evidence>